<protein>
    <submittedName>
        <fullName evidence="2">Uncharacterized protein</fullName>
    </submittedName>
</protein>
<evidence type="ECO:0000313" key="2">
    <source>
        <dbReference type="EMBL" id="GAA5071387.1"/>
    </source>
</evidence>
<feature type="region of interest" description="Disordered" evidence="1">
    <location>
        <begin position="90"/>
        <end position="124"/>
    </location>
</feature>
<name>A0ABP9L587_9ACTN</name>
<comment type="caution">
    <text evidence="2">The sequence shown here is derived from an EMBL/GenBank/DDBJ whole genome shotgun (WGS) entry which is preliminary data.</text>
</comment>
<dbReference type="EMBL" id="BAABKC010000091">
    <property type="protein sequence ID" value="GAA5071387.1"/>
    <property type="molecule type" value="Genomic_DNA"/>
</dbReference>
<keyword evidence="3" id="KW-1185">Reference proteome</keyword>
<gene>
    <name evidence="2" type="ORF">GCM10023336_57180</name>
</gene>
<evidence type="ECO:0000256" key="1">
    <source>
        <dbReference type="SAM" id="MobiDB-lite"/>
    </source>
</evidence>
<feature type="region of interest" description="Disordered" evidence="1">
    <location>
        <begin position="1"/>
        <end position="29"/>
    </location>
</feature>
<proteinExistence type="predicted"/>
<dbReference type="Proteomes" id="UP001500124">
    <property type="component" value="Unassembled WGS sequence"/>
</dbReference>
<evidence type="ECO:0000313" key="3">
    <source>
        <dbReference type="Proteomes" id="UP001500124"/>
    </source>
</evidence>
<sequence length="124" mass="13601">MCVNKRREPTTDAQGSRRDERKPNFRASDDRCRVVRAWREIAVRNAKVVEVPRGAGVSDPVADIFRLPGIFTPSHSSFLMGHGGGTSHWSRVPHLGGVKQRKPGSPLGSRFFGHRGERSAGGGE</sequence>
<reference evidence="3" key="1">
    <citation type="journal article" date="2019" name="Int. J. Syst. Evol. Microbiol.">
        <title>The Global Catalogue of Microorganisms (GCM) 10K type strain sequencing project: providing services to taxonomists for standard genome sequencing and annotation.</title>
        <authorList>
            <consortium name="The Broad Institute Genomics Platform"/>
            <consortium name="The Broad Institute Genome Sequencing Center for Infectious Disease"/>
            <person name="Wu L."/>
            <person name="Ma J."/>
        </authorList>
    </citation>
    <scope>NUCLEOTIDE SEQUENCE [LARGE SCALE GENOMIC DNA]</scope>
    <source>
        <strain evidence="3">JCM 18410</strain>
    </source>
</reference>
<accession>A0ABP9L587</accession>
<organism evidence="2 3">
    <name type="scientific">Streptomyces similanensis</name>
    <dbReference type="NCBI Taxonomy" id="1274988"/>
    <lineage>
        <taxon>Bacteria</taxon>
        <taxon>Bacillati</taxon>
        <taxon>Actinomycetota</taxon>
        <taxon>Actinomycetes</taxon>
        <taxon>Kitasatosporales</taxon>
        <taxon>Streptomycetaceae</taxon>
        <taxon>Streptomyces</taxon>
    </lineage>
</organism>